<feature type="compositionally biased region" description="Pro residues" evidence="20">
    <location>
        <begin position="1028"/>
        <end position="1040"/>
    </location>
</feature>
<dbReference type="InterPro" id="IPR002905">
    <property type="entry name" value="Trm1"/>
</dbReference>
<comment type="caution">
    <text evidence="22">The sequence shown here is derived from an EMBL/GenBank/DDBJ whole genome shotgun (WGS) entry which is preliminary data.</text>
</comment>
<evidence type="ECO:0000256" key="11">
    <source>
        <dbReference type="ARBA" id="ARBA00022884"/>
    </source>
</evidence>
<evidence type="ECO:0000256" key="13">
    <source>
        <dbReference type="ARBA" id="ARBA00047899"/>
    </source>
</evidence>
<evidence type="ECO:0000256" key="7">
    <source>
        <dbReference type="ARBA" id="ARBA00022694"/>
    </source>
</evidence>
<evidence type="ECO:0000256" key="9">
    <source>
        <dbReference type="ARBA" id="ARBA00022777"/>
    </source>
</evidence>
<evidence type="ECO:0000256" key="19">
    <source>
        <dbReference type="PROSITE-ProRule" id="PRU00958"/>
    </source>
</evidence>
<gene>
    <name evidence="22" type="ORF">PCASD_24104</name>
</gene>
<accession>A0A2N5RZ29</accession>
<keyword evidence="4 19" id="KW-0489">Methyltransferase</keyword>
<dbReference type="PROSITE" id="PS00108">
    <property type="entry name" value="PROTEIN_KINASE_ST"/>
    <property type="match status" value="1"/>
</dbReference>
<dbReference type="FunFam" id="3.30.200.20:FF:000306">
    <property type="entry name" value="IKS protein kinase"/>
    <property type="match status" value="1"/>
</dbReference>
<dbReference type="CDD" id="cd00180">
    <property type="entry name" value="PKc"/>
    <property type="match status" value="1"/>
</dbReference>
<dbReference type="EC" id="2.7.11.1" evidence="1"/>
<dbReference type="InterPro" id="IPR029063">
    <property type="entry name" value="SAM-dependent_MTases_sf"/>
</dbReference>
<feature type="region of interest" description="Disordered" evidence="20">
    <location>
        <begin position="1194"/>
        <end position="1213"/>
    </location>
</feature>
<dbReference type="GO" id="GO:0005524">
    <property type="term" value="F:ATP binding"/>
    <property type="evidence" value="ECO:0007669"/>
    <property type="project" value="UniProtKB-KW"/>
</dbReference>
<evidence type="ECO:0000256" key="5">
    <source>
        <dbReference type="ARBA" id="ARBA00022679"/>
    </source>
</evidence>
<dbReference type="GO" id="GO:0002940">
    <property type="term" value="P:tRNA N2-guanine methylation"/>
    <property type="evidence" value="ECO:0007669"/>
    <property type="project" value="TreeGrafter"/>
</dbReference>
<feature type="compositionally biased region" description="Polar residues" evidence="20">
    <location>
        <begin position="258"/>
        <end position="267"/>
    </location>
</feature>
<evidence type="ECO:0000256" key="6">
    <source>
        <dbReference type="ARBA" id="ARBA00022691"/>
    </source>
</evidence>
<keyword evidence="2" id="KW-0723">Serine/threonine-protein kinase</keyword>
<feature type="compositionally biased region" description="Basic and acidic residues" evidence="20">
    <location>
        <begin position="993"/>
        <end position="1005"/>
    </location>
</feature>
<organism evidence="22 23">
    <name type="scientific">Puccinia coronata f. sp. avenae</name>
    <dbReference type="NCBI Taxonomy" id="200324"/>
    <lineage>
        <taxon>Eukaryota</taxon>
        <taxon>Fungi</taxon>
        <taxon>Dikarya</taxon>
        <taxon>Basidiomycota</taxon>
        <taxon>Pucciniomycotina</taxon>
        <taxon>Pucciniomycetes</taxon>
        <taxon>Pucciniales</taxon>
        <taxon>Pucciniaceae</taxon>
        <taxon>Puccinia</taxon>
    </lineage>
</organism>
<keyword evidence="6 19" id="KW-0949">S-adenosyl-L-methionine</keyword>
<evidence type="ECO:0000259" key="21">
    <source>
        <dbReference type="PROSITE" id="PS50011"/>
    </source>
</evidence>
<evidence type="ECO:0000256" key="1">
    <source>
        <dbReference type="ARBA" id="ARBA00012513"/>
    </source>
</evidence>
<feature type="domain" description="Protein kinase" evidence="21">
    <location>
        <begin position="842"/>
        <end position="1262"/>
    </location>
</feature>
<evidence type="ECO:0000256" key="20">
    <source>
        <dbReference type="SAM" id="MobiDB-lite"/>
    </source>
</evidence>
<feature type="region of interest" description="Disordered" evidence="20">
    <location>
        <begin position="651"/>
        <end position="671"/>
    </location>
</feature>
<dbReference type="SUPFAM" id="SSF56112">
    <property type="entry name" value="Protein kinase-like (PK-like)"/>
    <property type="match status" value="1"/>
</dbReference>
<dbReference type="Proteomes" id="UP000235392">
    <property type="component" value="Unassembled WGS sequence"/>
</dbReference>
<dbReference type="InterPro" id="IPR001245">
    <property type="entry name" value="Ser-Thr/Tyr_kinase_cat_dom"/>
</dbReference>
<evidence type="ECO:0000256" key="16">
    <source>
        <dbReference type="ARBA" id="ARBA00077143"/>
    </source>
</evidence>
<name>A0A2N5RZ29_9BASI</name>
<dbReference type="GO" id="GO:0000049">
    <property type="term" value="F:tRNA binding"/>
    <property type="evidence" value="ECO:0007669"/>
    <property type="project" value="UniProtKB-UniRule"/>
</dbReference>
<evidence type="ECO:0000256" key="15">
    <source>
        <dbReference type="ARBA" id="ARBA00051897"/>
    </source>
</evidence>
<dbReference type="InterPro" id="IPR011009">
    <property type="entry name" value="Kinase-like_dom_sf"/>
</dbReference>
<dbReference type="SUPFAM" id="SSF53335">
    <property type="entry name" value="S-adenosyl-L-methionine-dependent methyltransferases"/>
    <property type="match status" value="1"/>
</dbReference>
<comment type="catalytic activity">
    <reaction evidence="14">
        <text>L-seryl-[protein] + ATP = O-phospho-L-seryl-[protein] + ADP + H(+)</text>
        <dbReference type="Rhea" id="RHEA:17989"/>
        <dbReference type="Rhea" id="RHEA-COMP:9863"/>
        <dbReference type="Rhea" id="RHEA-COMP:11604"/>
        <dbReference type="ChEBI" id="CHEBI:15378"/>
        <dbReference type="ChEBI" id="CHEBI:29999"/>
        <dbReference type="ChEBI" id="CHEBI:30616"/>
        <dbReference type="ChEBI" id="CHEBI:83421"/>
        <dbReference type="ChEBI" id="CHEBI:456216"/>
        <dbReference type="EC" id="2.7.11.1"/>
    </reaction>
</comment>
<evidence type="ECO:0000256" key="10">
    <source>
        <dbReference type="ARBA" id="ARBA00022840"/>
    </source>
</evidence>
<feature type="non-terminal residue" evidence="22">
    <location>
        <position position="1517"/>
    </location>
</feature>
<dbReference type="InterPro" id="IPR000719">
    <property type="entry name" value="Prot_kinase_dom"/>
</dbReference>
<dbReference type="NCBIfam" id="TIGR00308">
    <property type="entry name" value="TRM1"/>
    <property type="match status" value="1"/>
</dbReference>
<keyword evidence="5 19" id="KW-0808">Transferase</keyword>
<sequence>MSHRRVTNQLRILRTSRISDRKLGHETNRHLIIQRRHMSTTTNMKTFPAPPTGYTAHQEASTQILIKCVDSEQQPAEAFINPVQEYNRDLSVAAIRAWSSLRNEELESKSLNRRKQQQQKRGGGGVNKRGPAQTPAGSQQPPEHHIHPTKKRKHSSLSTSPHPAAEQQQLEDAQHAITALSACQGNVGQEDVSGGLSATCLKEDEEGGGSVVDPPATAPAPAPELALAASAPARNQNTAQPGDDDDDESRSEAKPHEQTNGSHFQPQKFSLLEALSATGLRAIRYAKEISSLKSIVANDLSPSAVKLIQANIAHNGLDAGDGGGKVRVTQGDACDLMYAHRAPSRQFDVVDLDPYGTAAPFIDAAIQSVRHGGLLCVTCTDLAVLAGSAYPEKCFSNYGGTSMRAEYSHEYALRQVVHTLASSGARYGRQVQPLLSLSIDFYVRIFVRVYDSAAEVKKSITNTAVVYVCSGCGQFHFQALGRAASKPTKKGTGGATAVSYQNAPGPPMPGPTCAECGGSFRIAGPLWSGPLHHLSFCQRLLDAIQPPSAPIDDPHHQPLKTVERIRGMVALAKAELEDAPFYFTPAKLSGLFRCSSPSLMTVGSGLLNAGFELSRSHCQPGSIKTNAPRAFLHDLMKTWIHEQWSASSHSAIRKEPAAAGGGGLGGSGEKADCKVEANETCDEQDAAGVQDGATKYLLDDGMAVDVAGVQQDDEAAVTSKDTGDSMASSSAEGSKISPVTILEGCRVHLERNSNNAPLTRLLSVPTRFEVDLSYNKLVESRLNSSVKLESYFNLLSLSNTPRNSPPIPSTPEEEEEEDHHHHHHTEPLGHDKRVDGYYQRFFKEIIKLGRGQKGSVFRCTHILDGNALGDYAIKKIAVGQSSHELMQVLNEVKFLESLRHPNITQYHHAWIEKAQLSRFGPRVPVLYILMNFANGGTLDEYISLRKGSCTFYDDDDDHHHHHHHHQNKHANRSHKNETTRFLSSSATVDDQEDVRRRHEQKERFRQMKMAASPSSAFRPATLPDDSALPPPPWKPLPSRAPPGNTTGRAVHLFGLHEILHIFQDTCRGLAFLHSQGILHHDLKTENVLLHWTSEDAMIPTAMISDFGSSISQSENWSRERTGRTGTLDWVPPESLKKDPKTGKLKEVTQKGDLWQLGLVLHCLCFFRLPYAHSEDIDLLKDEIIRYPGFLMDEESTEEERGRGKRDQGSGTACYHSTRADLPRSLLTLLSELLSLDARMRPSCERVLRSLDKIGGTIPDEALSTQHHTATFTTTTTTTTTNINNAAVAAAAAAATATGSADGMLASATFPGIGAGSFPGSALVKRRRGWAAAAAMMDDAGRFSAGSSDGGPELRVVPGAASEALFAPPGPGSPATIDQLDEPPVLPSRPSIPHPIPYRLIFSRTLRSRSLLPPPLFLLAQQASEARYSTLVFALLVCAKSVLCMCLVMARSHSRLVHALIDSPSSTTTTTTTPRTLHVSHLFAREWVLVWVMGLVLGHTVEVLACDLLLSLLLSAIQ</sequence>
<feature type="region of interest" description="Disordered" evidence="20">
    <location>
        <begin position="799"/>
        <end position="831"/>
    </location>
</feature>
<dbReference type="FunFam" id="3.40.50.150:FF:000450">
    <property type="entry name" value="N2,N2-dimethylguanosine tRNA methyltransferase, putative"/>
    <property type="match status" value="1"/>
</dbReference>
<feature type="compositionally biased region" description="Basic residues" evidence="20">
    <location>
        <begin position="959"/>
        <end position="973"/>
    </location>
</feature>
<dbReference type="PANTHER" id="PTHR10631">
    <property type="entry name" value="N 2 ,N 2 -DIMETHYLGUANOSINE TRNA METHYLTRANSFERASE"/>
    <property type="match status" value="1"/>
</dbReference>
<evidence type="ECO:0000256" key="17">
    <source>
        <dbReference type="ARBA" id="ARBA00082896"/>
    </source>
</evidence>
<dbReference type="Pfam" id="PF07714">
    <property type="entry name" value="PK_Tyr_Ser-Thr"/>
    <property type="match status" value="1"/>
</dbReference>
<evidence type="ECO:0000313" key="22">
    <source>
        <dbReference type="EMBL" id="PLW06243.1"/>
    </source>
</evidence>
<dbReference type="FunFam" id="3.30.56.70:FF:000001">
    <property type="entry name" value="tRNA (guanine(26)-N(2))-dimethyltransferase"/>
    <property type="match status" value="1"/>
</dbReference>
<protein>
    <recommendedName>
        <fullName evidence="17">tRNA 2,2-dimethylguanosine-26 methyltransferase</fullName>
        <ecNumber evidence="12">2.1.1.216</ecNumber>
        <ecNumber evidence="1">2.7.11.1</ecNumber>
    </recommendedName>
    <alternativeName>
        <fullName evidence="16">tRNA(guanine-26,N(2)-N(2)) methyltransferase</fullName>
    </alternativeName>
    <alternativeName>
        <fullName evidence="18">tRNA(m(2,2)G26)dimethyltransferase</fullName>
    </alternativeName>
</protein>
<keyword evidence="10" id="KW-0067">ATP-binding</keyword>
<dbReference type="Gene3D" id="3.30.200.20">
    <property type="entry name" value="Phosphorylase Kinase, domain 1"/>
    <property type="match status" value="1"/>
</dbReference>
<dbReference type="GO" id="GO:0160104">
    <property type="term" value="F:tRNA (guanine(26)-N2)-dimethyltransferase activity"/>
    <property type="evidence" value="ECO:0007669"/>
    <property type="project" value="UniProtKB-EC"/>
</dbReference>
<evidence type="ECO:0000256" key="12">
    <source>
        <dbReference type="ARBA" id="ARBA00039099"/>
    </source>
</evidence>
<dbReference type="Gene3D" id="3.30.56.70">
    <property type="entry name" value="N2,N2-dimethylguanosine tRNA methyltransferase, C-terminal domain"/>
    <property type="match status" value="1"/>
</dbReference>
<feature type="region of interest" description="Disordered" evidence="20">
    <location>
        <begin position="957"/>
        <end position="1040"/>
    </location>
</feature>
<feature type="region of interest" description="Disordered" evidence="20">
    <location>
        <begin position="107"/>
        <end position="171"/>
    </location>
</feature>
<evidence type="ECO:0000256" key="8">
    <source>
        <dbReference type="ARBA" id="ARBA00022741"/>
    </source>
</evidence>
<feature type="compositionally biased region" description="Low complexity" evidence="20">
    <location>
        <begin position="223"/>
        <end position="233"/>
    </location>
</feature>
<dbReference type="GO" id="GO:0004674">
    <property type="term" value="F:protein serine/threonine kinase activity"/>
    <property type="evidence" value="ECO:0007669"/>
    <property type="project" value="UniProtKB-KW"/>
</dbReference>
<evidence type="ECO:0000256" key="2">
    <source>
        <dbReference type="ARBA" id="ARBA00022527"/>
    </source>
</evidence>
<comment type="similarity">
    <text evidence="19">Belongs to the class I-like SAM-binding methyltransferase superfamily. Trm1 family.</text>
</comment>
<feature type="compositionally biased region" description="Polar residues" evidence="20">
    <location>
        <begin position="979"/>
        <end position="988"/>
    </location>
</feature>
<dbReference type="InterPro" id="IPR042296">
    <property type="entry name" value="tRNA_met_Trm1_C"/>
</dbReference>
<feature type="compositionally biased region" description="Gly residues" evidence="20">
    <location>
        <begin position="659"/>
        <end position="668"/>
    </location>
</feature>
<feature type="region of interest" description="Disordered" evidence="20">
    <location>
        <begin position="200"/>
        <end position="267"/>
    </location>
</feature>
<proteinExistence type="inferred from homology"/>
<dbReference type="Gene3D" id="1.10.510.10">
    <property type="entry name" value="Transferase(Phosphotransferase) domain 1"/>
    <property type="match status" value="1"/>
</dbReference>
<dbReference type="PANTHER" id="PTHR10631:SF3">
    <property type="entry name" value="TRNA (GUANINE(26)-N(2))-DIMETHYLTRANSFERASE"/>
    <property type="match status" value="1"/>
</dbReference>
<evidence type="ECO:0000256" key="3">
    <source>
        <dbReference type="ARBA" id="ARBA00022555"/>
    </source>
</evidence>
<dbReference type="Pfam" id="PF02005">
    <property type="entry name" value="TRM"/>
    <property type="match status" value="1"/>
</dbReference>
<evidence type="ECO:0000313" key="23">
    <source>
        <dbReference type="Proteomes" id="UP000235392"/>
    </source>
</evidence>
<comment type="catalytic activity">
    <reaction evidence="13">
        <text>L-threonyl-[protein] + ATP = O-phospho-L-threonyl-[protein] + ADP + H(+)</text>
        <dbReference type="Rhea" id="RHEA:46608"/>
        <dbReference type="Rhea" id="RHEA-COMP:11060"/>
        <dbReference type="Rhea" id="RHEA-COMP:11605"/>
        <dbReference type="ChEBI" id="CHEBI:15378"/>
        <dbReference type="ChEBI" id="CHEBI:30013"/>
        <dbReference type="ChEBI" id="CHEBI:30616"/>
        <dbReference type="ChEBI" id="CHEBI:61977"/>
        <dbReference type="ChEBI" id="CHEBI:456216"/>
        <dbReference type="EC" id="2.7.11.1"/>
    </reaction>
</comment>
<dbReference type="EC" id="2.1.1.216" evidence="12"/>
<keyword evidence="7 19" id="KW-0819">tRNA processing</keyword>
<feature type="compositionally biased region" description="Polar residues" evidence="20">
    <location>
        <begin position="156"/>
        <end position="171"/>
    </location>
</feature>
<dbReference type="CDD" id="cd02440">
    <property type="entry name" value="AdoMet_MTases"/>
    <property type="match status" value="1"/>
</dbReference>
<dbReference type="Gene3D" id="3.40.50.150">
    <property type="entry name" value="Vaccinia Virus protein VP39"/>
    <property type="match status" value="1"/>
</dbReference>
<dbReference type="PROSITE" id="PS51626">
    <property type="entry name" value="SAM_MT_TRM1"/>
    <property type="match status" value="1"/>
</dbReference>
<keyword evidence="8" id="KW-0547">Nucleotide-binding</keyword>
<dbReference type="PROSITE" id="PS50011">
    <property type="entry name" value="PROTEIN_KINASE_DOM"/>
    <property type="match status" value="1"/>
</dbReference>
<evidence type="ECO:0000256" key="14">
    <source>
        <dbReference type="ARBA" id="ARBA00048679"/>
    </source>
</evidence>
<keyword evidence="11 19" id="KW-0694">RNA-binding</keyword>
<dbReference type="EMBL" id="PGCI01001240">
    <property type="protein sequence ID" value="PLW06243.1"/>
    <property type="molecule type" value="Genomic_DNA"/>
</dbReference>
<dbReference type="SMART" id="SM00220">
    <property type="entry name" value="S_TKc"/>
    <property type="match status" value="1"/>
</dbReference>
<feature type="region of interest" description="Disordered" evidence="20">
    <location>
        <begin position="1114"/>
        <end position="1140"/>
    </location>
</feature>
<keyword evidence="9" id="KW-0418">Kinase</keyword>
<dbReference type="InterPro" id="IPR008271">
    <property type="entry name" value="Ser/Thr_kinase_AS"/>
</dbReference>
<feature type="compositionally biased region" description="Basic and acidic residues" evidence="20">
    <location>
        <begin position="1198"/>
        <end position="1207"/>
    </location>
</feature>
<reference evidence="22 23" key="1">
    <citation type="submission" date="2017-11" db="EMBL/GenBank/DDBJ databases">
        <title>De novo assembly and phasing of dikaryotic genomes from two isolates of Puccinia coronata f. sp. avenae, the causal agent of oat crown rust.</title>
        <authorList>
            <person name="Miller M.E."/>
            <person name="Zhang Y."/>
            <person name="Omidvar V."/>
            <person name="Sperschneider J."/>
            <person name="Schwessinger B."/>
            <person name="Raley C."/>
            <person name="Palmer J.M."/>
            <person name="Garnica D."/>
            <person name="Upadhyaya N."/>
            <person name="Rathjen J."/>
            <person name="Taylor J.M."/>
            <person name="Park R.F."/>
            <person name="Dodds P.N."/>
            <person name="Hirsch C.D."/>
            <person name="Kianian S.F."/>
            <person name="Figueroa M."/>
        </authorList>
    </citation>
    <scope>NUCLEOTIDE SEQUENCE [LARGE SCALE GENOMIC DNA]</scope>
    <source>
        <strain evidence="22">12SD80</strain>
    </source>
</reference>
<dbReference type="GO" id="GO:0005634">
    <property type="term" value="C:nucleus"/>
    <property type="evidence" value="ECO:0007669"/>
    <property type="project" value="TreeGrafter"/>
</dbReference>
<evidence type="ECO:0000256" key="18">
    <source>
        <dbReference type="ARBA" id="ARBA00083299"/>
    </source>
</evidence>
<comment type="catalytic activity">
    <reaction evidence="15">
        <text>guanosine(26) in tRNA + 2 S-adenosyl-L-methionine = N(2)-dimethylguanosine(26) in tRNA + 2 S-adenosyl-L-homocysteine + 2 H(+)</text>
        <dbReference type="Rhea" id="RHEA:43140"/>
        <dbReference type="Rhea" id="RHEA-COMP:10359"/>
        <dbReference type="Rhea" id="RHEA-COMP:10360"/>
        <dbReference type="ChEBI" id="CHEBI:15378"/>
        <dbReference type="ChEBI" id="CHEBI:57856"/>
        <dbReference type="ChEBI" id="CHEBI:59789"/>
        <dbReference type="ChEBI" id="CHEBI:74269"/>
        <dbReference type="ChEBI" id="CHEBI:74513"/>
        <dbReference type="EC" id="2.1.1.216"/>
    </reaction>
</comment>
<evidence type="ECO:0000256" key="4">
    <source>
        <dbReference type="ARBA" id="ARBA00022603"/>
    </source>
</evidence>
<keyword evidence="3 19" id="KW-0820">tRNA-binding</keyword>